<dbReference type="SUPFAM" id="SSF50729">
    <property type="entry name" value="PH domain-like"/>
    <property type="match status" value="1"/>
</dbReference>
<dbReference type="PANTHER" id="PTHR12752:SF3">
    <property type="entry name" value="PLECKSTRIN HOMOLOGY DOMAIN-CONTAINING FAMILY A MEMBER 5"/>
    <property type="match status" value="1"/>
</dbReference>
<feature type="compositionally biased region" description="Pro residues" evidence="1">
    <location>
        <begin position="822"/>
        <end position="842"/>
    </location>
</feature>
<evidence type="ECO:0000259" key="3">
    <source>
        <dbReference type="PROSITE" id="PS50020"/>
    </source>
</evidence>
<reference evidence="4 5" key="1">
    <citation type="submission" date="2022-01" db="EMBL/GenBank/DDBJ databases">
        <title>A chromosome-scale genome assembly of the false clownfish, Amphiprion ocellaris.</title>
        <authorList>
            <person name="Ryu T."/>
        </authorList>
    </citation>
    <scope>NUCLEOTIDE SEQUENCE [LARGE SCALE GENOMIC DNA]</scope>
</reference>
<evidence type="ECO:0000259" key="2">
    <source>
        <dbReference type="PROSITE" id="PS50003"/>
    </source>
</evidence>
<dbReference type="Ensembl" id="ENSAOCT00000012524.2">
    <property type="protein sequence ID" value="ENSAOCP00000020650.2"/>
    <property type="gene ID" value="ENSAOCG00000000203.2"/>
</dbReference>
<feature type="region of interest" description="Disordered" evidence="1">
    <location>
        <begin position="808"/>
        <end position="1030"/>
    </location>
</feature>
<feature type="region of interest" description="Disordered" evidence="1">
    <location>
        <begin position="109"/>
        <end position="165"/>
    </location>
</feature>
<sequence>MAADLQPEWISCLPSSWSYGVTRDGRVFFSNEEAKSTTWLHPVSGEAVITGHRKTPDLPTGWEEGYTFEGARCFINHNERKVTCKHPVSGLPSQDNCIFVVNEQSASKVPANEKKERPVSTMSEASNYTGGSDYAANPNSPAGRPSRPSKKIHNFGKRSNSIRRNPSAPVIKRNWLYKQDSTGMKLWKKRWFVLSDLCLFYYRDEKEEGILGSILLPSFYISMLSVDDHINRKYAFKATHPNMRTYYFCTDTAKEMESWMKVMTDAALVHSEPPKRMENLKVEQCGPQEINHVSNHRQPLTQPEIQNNERNREVDREHIAAVTPATEEKERKQRDAERYGFQKDGAERERPLTKINSIKLQPTQAAPIKATSPQPLAEIDRSHHSPQVNGSAEQCQTDGSGVPPQQSPSHEPDRSLSRTSSMQQLEQWVRTQRGRNQDDDTTSVTSYQTLPRNMPSHRVPYMPHYGDGYRSMPRNSMAQRDSICSLSPSLYEQALGPSMADKRRSMRDDTMWQLYEWQQRQAYTRQSGLYSNMASPKTMINLSEHAAPSHSIPPSPSHGSLSMYGGYSPMRSYNMGNARSEVSSPIYRRDMSIDRRLRPQVNKYAYPPDRRSMPAGIPIQTVTAQSLQGKTLSPEDFREQAYTCMPEEVDIDTKLSRLCEQDKVVRTQEDKVQQLYREKHTLETALLSASQEIEMGSDNPAAMQSVIQQRDLLQSGLLSTCRELSRVTAELERSWREYDKLEGDVTLAKNNLLEQLEALGSPQTEPPSQQHVRIQKELWRIQDVMEALGKHKAQRNAVDGMGFCGPKANFSKHKNEEEDLVPPRPPLPQSYEPDPPTVPPMPSHAGVRPSSLHKPEDRKASHRNSTHSGPDYRLYKSEPELTTVAEVDESNGEDRSENPCDREHAGQKGMSYPVGIVPPRTKSPVPESSSIASYVTLRKSKKPDPRTERPRSAVEQQLCAAESGRPRMSVEEQLERIRRHQQGALREKKKGLNIRGSSQENTPSRSHSFTKENHFRSMQSQMRRRDEVMSSDIQELEASLRQQEVVREQETPAEEIARLKESSQADHFNVDRELSVPDKVLIPERYIESDPEEALSPEQEADKQRKVDRIKALIAKNSMQNVLPGMALSPEEETEEEVTVQEKEKMINISYELAAEASKRSKLVAAQALASVKTYT</sequence>
<dbReference type="GO" id="GO:0070273">
    <property type="term" value="F:phosphatidylinositol-4-phosphate binding"/>
    <property type="evidence" value="ECO:0007669"/>
    <property type="project" value="TreeGrafter"/>
</dbReference>
<dbReference type="InterPro" id="IPR057971">
    <property type="entry name" value="PKHA4-7_TBCA"/>
</dbReference>
<dbReference type="InterPro" id="IPR036020">
    <property type="entry name" value="WW_dom_sf"/>
</dbReference>
<dbReference type="CDD" id="cd13248">
    <property type="entry name" value="PH_PEPP1_2_3"/>
    <property type="match status" value="1"/>
</dbReference>
<reference evidence="4" key="3">
    <citation type="submission" date="2025-09" db="UniProtKB">
        <authorList>
            <consortium name="Ensembl"/>
        </authorList>
    </citation>
    <scope>IDENTIFICATION</scope>
</reference>
<evidence type="ECO:0000313" key="5">
    <source>
        <dbReference type="Proteomes" id="UP001501940"/>
    </source>
</evidence>
<dbReference type="InterPro" id="IPR001202">
    <property type="entry name" value="WW_dom"/>
</dbReference>
<keyword evidence="5" id="KW-1185">Reference proteome</keyword>
<dbReference type="CDD" id="cd00201">
    <property type="entry name" value="WW"/>
    <property type="match status" value="1"/>
</dbReference>
<dbReference type="AlphaFoldDB" id="A0A3Q1C1W5"/>
<dbReference type="PROSITE" id="PS50003">
    <property type="entry name" value="PH_DOMAIN"/>
    <property type="match status" value="1"/>
</dbReference>
<protein>
    <recommendedName>
        <fullName evidence="6">Pleckstrin homology domain containing A5</fullName>
    </recommendedName>
</protein>
<dbReference type="FunFam" id="2.30.29.30:FF:000083">
    <property type="entry name" value="Pleckstrin homology domain-containing family A member 5"/>
    <property type="match status" value="1"/>
</dbReference>
<feature type="compositionally biased region" description="Polar residues" evidence="1">
    <location>
        <begin position="385"/>
        <end position="409"/>
    </location>
</feature>
<name>A0A3Q1C1W5_AMPOC</name>
<evidence type="ECO:0000313" key="4">
    <source>
        <dbReference type="Ensembl" id="ENSAOCP00000020650.2"/>
    </source>
</evidence>
<dbReference type="PANTHER" id="PTHR12752">
    <property type="entry name" value="PHOSPHOINOSITOL 3-PHOSPHATE-BINDING PROTEIN"/>
    <property type="match status" value="1"/>
</dbReference>
<feature type="compositionally biased region" description="Basic and acidic residues" evidence="1">
    <location>
        <begin position="942"/>
        <end position="952"/>
    </location>
</feature>
<dbReference type="GO" id="GO:0080025">
    <property type="term" value="F:phosphatidylinositol-3,5-bisphosphate binding"/>
    <property type="evidence" value="ECO:0007669"/>
    <property type="project" value="TreeGrafter"/>
</dbReference>
<feature type="compositionally biased region" description="Basic and acidic residues" evidence="1">
    <location>
        <begin position="307"/>
        <end position="319"/>
    </location>
</feature>
<feature type="compositionally biased region" description="Basic residues" evidence="1">
    <location>
        <begin position="977"/>
        <end position="992"/>
    </location>
</feature>
<feature type="compositionally biased region" description="Polar residues" evidence="1">
    <location>
        <begin position="291"/>
        <end position="306"/>
    </location>
</feature>
<feature type="compositionally biased region" description="Polar residues" evidence="1">
    <location>
        <begin position="120"/>
        <end position="130"/>
    </location>
</feature>
<feature type="compositionally biased region" description="Basic and acidic residues" evidence="1">
    <location>
        <begin position="892"/>
        <end position="906"/>
    </location>
</feature>
<dbReference type="InterPro" id="IPR001849">
    <property type="entry name" value="PH_domain"/>
</dbReference>
<dbReference type="OMA" id="ETHHVAN"/>
<proteinExistence type="predicted"/>
<dbReference type="Proteomes" id="UP001501940">
    <property type="component" value="Chromosome 3"/>
</dbReference>
<accession>A0A3Q1C1W5</accession>
<dbReference type="InterPro" id="IPR011993">
    <property type="entry name" value="PH-like_dom_sf"/>
</dbReference>
<dbReference type="GO" id="GO:0032266">
    <property type="term" value="F:phosphatidylinositol-3-phosphate binding"/>
    <property type="evidence" value="ECO:0007669"/>
    <property type="project" value="TreeGrafter"/>
</dbReference>
<dbReference type="InterPro" id="IPR040392">
    <property type="entry name" value="PKHA4-7_PH"/>
</dbReference>
<dbReference type="Gene3D" id="2.30.29.30">
    <property type="entry name" value="Pleckstrin-homology domain (PH domain)/Phosphotyrosine-binding domain (PTB)"/>
    <property type="match status" value="1"/>
</dbReference>
<gene>
    <name evidence="4" type="primary">PLEKHA5</name>
</gene>
<feature type="compositionally biased region" description="Polar residues" evidence="1">
    <location>
        <begin position="442"/>
        <end position="451"/>
    </location>
</feature>
<reference evidence="4" key="2">
    <citation type="submission" date="2025-08" db="UniProtKB">
        <authorList>
            <consortium name="Ensembl"/>
        </authorList>
    </citation>
    <scope>IDENTIFICATION</scope>
</reference>
<dbReference type="SMART" id="SM00456">
    <property type="entry name" value="WW"/>
    <property type="match status" value="2"/>
</dbReference>
<evidence type="ECO:0008006" key="6">
    <source>
        <dbReference type="Google" id="ProtNLM"/>
    </source>
</evidence>
<feature type="domain" description="WW" evidence="3">
    <location>
        <begin position="11"/>
        <end position="44"/>
    </location>
</feature>
<feature type="compositionally biased region" description="Basic and acidic residues" evidence="1">
    <location>
        <begin position="326"/>
        <end position="352"/>
    </location>
</feature>
<dbReference type="GO" id="GO:0005829">
    <property type="term" value="C:cytosol"/>
    <property type="evidence" value="ECO:0007669"/>
    <property type="project" value="TreeGrafter"/>
</dbReference>
<dbReference type="SUPFAM" id="SSF51045">
    <property type="entry name" value="WW domain"/>
    <property type="match status" value="2"/>
</dbReference>
<organism evidence="4 5">
    <name type="scientific">Amphiprion ocellaris</name>
    <name type="common">Clown anemonefish</name>
    <dbReference type="NCBI Taxonomy" id="80972"/>
    <lineage>
        <taxon>Eukaryota</taxon>
        <taxon>Metazoa</taxon>
        <taxon>Chordata</taxon>
        <taxon>Craniata</taxon>
        <taxon>Vertebrata</taxon>
        <taxon>Euteleostomi</taxon>
        <taxon>Actinopterygii</taxon>
        <taxon>Neopterygii</taxon>
        <taxon>Teleostei</taxon>
        <taxon>Neoteleostei</taxon>
        <taxon>Acanthomorphata</taxon>
        <taxon>Ovalentaria</taxon>
        <taxon>Pomacentridae</taxon>
        <taxon>Amphiprion</taxon>
    </lineage>
</organism>
<dbReference type="SMART" id="SM00233">
    <property type="entry name" value="PH"/>
    <property type="match status" value="1"/>
</dbReference>
<dbReference type="PROSITE" id="PS01159">
    <property type="entry name" value="WW_DOMAIN_1"/>
    <property type="match status" value="1"/>
</dbReference>
<feature type="compositionally biased region" description="Polar residues" evidence="1">
    <location>
        <begin position="995"/>
        <end position="1007"/>
    </location>
</feature>
<feature type="region of interest" description="Disordered" evidence="1">
    <location>
        <begin position="1087"/>
        <end position="1106"/>
    </location>
</feature>
<dbReference type="Pfam" id="PF00169">
    <property type="entry name" value="PH"/>
    <property type="match status" value="1"/>
</dbReference>
<dbReference type="GeneTree" id="ENSGT00940000155728"/>
<feature type="region of interest" description="Disordered" evidence="1">
    <location>
        <begin position="291"/>
        <end position="459"/>
    </location>
</feature>
<dbReference type="Pfam" id="PF25541">
    <property type="entry name" value="TBCA_PH"/>
    <property type="match status" value="1"/>
</dbReference>
<feature type="compositionally biased region" description="Polar residues" evidence="1">
    <location>
        <begin position="417"/>
        <end position="430"/>
    </location>
</feature>
<dbReference type="Gene3D" id="2.20.70.10">
    <property type="match status" value="2"/>
</dbReference>
<feature type="compositionally biased region" description="Basic and acidic residues" evidence="1">
    <location>
        <begin position="964"/>
        <end position="976"/>
    </location>
</feature>
<feature type="domain" description="WW" evidence="3">
    <location>
        <begin position="56"/>
        <end position="89"/>
    </location>
</feature>
<feature type="domain" description="PH" evidence="2">
    <location>
        <begin position="169"/>
        <end position="268"/>
    </location>
</feature>
<feature type="compositionally biased region" description="Polar residues" evidence="1">
    <location>
        <begin position="354"/>
        <end position="364"/>
    </location>
</feature>
<dbReference type="PROSITE" id="PS50020">
    <property type="entry name" value="WW_DOMAIN_2"/>
    <property type="match status" value="2"/>
</dbReference>
<dbReference type="GO" id="GO:0010314">
    <property type="term" value="F:phosphatidylinositol-5-phosphate binding"/>
    <property type="evidence" value="ECO:0007669"/>
    <property type="project" value="TreeGrafter"/>
</dbReference>
<evidence type="ECO:0000256" key="1">
    <source>
        <dbReference type="SAM" id="MobiDB-lite"/>
    </source>
</evidence>
<feature type="compositionally biased region" description="Basic residues" evidence="1">
    <location>
        <begin position="147"/>
        <end position="156"/>
    </location>
</feature>